<dbReference type="GO" id="GO:0023052">
    <property type="term" value="P:signaling"/>
    <property type="evidence" value="ECO:0007669"/>
    <property type="project" value="InterPro"/>
</dbReference>
<feature type="compositionally biased region" description="Basic and acidic residues" evidence="2">
    <location>
        <begin position="99"/>
        <end position="124"/>
    </location>
</feature>
<feature type="region of interest" description="Disordered" evidence="2">
    <location>
        <begin position="658"/>
        <end position="690"/>
    </location>
</feature>
<organism evidence="3 4">
    <name type="scientific">Hermetia illucens</name>
    <name type="common">Black soldier fly</name>
    <dbReference type="NCBI Taxonomy" id="343691"/>
    <lineage>
        <taxon>Eukaryota</taxon>
        <taxon>Metazoa</taxon>
        <taxon>Ecdysozoa</taxon>
        <taxon>Arthropoda</taxon>
        <taxon>Hexapoda</taxon>
        <taxon>Insecta</taxon>
        <taxon>Pterygota</taxon>
        <taxon>Neoptera</taxon>
        <taxon>Endopterygota</taxon>
        <taxon>Diptera</taxon>
        <taxon>Brachycera</taxon>
        <taxon>Stratiomyomorpha</taxon>
        <taxon>Stratiomyidae</taxon>
        <taxon>Hermetiinae</taxon>
        <taxon>Hermetia</taxon>
    </lineage>
</organism>
<feature type="compositionally biased region" description="Basic and acidic residues" evidence="2">
    <location>
        <begin position="211"/>
        <end position="220"/>
    </location>
</feature>
<dbReference type="Proteomes" id="UP000594454">
    <property type="component" value="Chromosome 2"/>
</dbReference>
<dbReference type="Pfam" id="PF03359">
    <property type="entry name" value="GKAP"/>
    <property type="match status" value="1"/>
</dbReference>
<evidence type="ECO:0000256" key="1">
    <source>
        <dbReference type="ARBA" id="ARBA00008839"/>
    </source>
</evidence>
<protein>
    <recommendedName>
        <fullName evidence="5">Guanylate kinase-associated protein mars</fullName>
    </recommendedName>
</protein>
<dbReference type="InterPro" id="IPR005026">
    <property type="entry name" value="SAPAP"/>
</dbReference>
<dbReference type="PANTHER" id="PTHR12353">
    <property type="entry name" value="DISKS LARGE-ASSOCIATED PROTEIN DAP SAP90/PSD-95-ASSOCIATED PROTEIN"/>
    <property type="match status" value="1"/>
</dbReference>
<evidence type="ECO:0000256" key="2">
    <source>
        <dbReference type="SAM" id="MobiDB-lite"/>
    </source>
</evidence>
<dbReference type="InParanoid" id="A0A7R8UJC5"/>
<name>A0A7R8UJC5_HERIL</name>
<feature type="region of interest" description="Disordered" evidence="2">
    <location>
        <begin position="335"/>
        <end position="372"/>
    </location>
</feature>
<dbReference type="OrthoDB" id="10023951at2759"/>
<gene>
    <name evidence="3" type="ORF">HERILL_LOCUS5007</name>
</gene>
<evidence type="ECO:0000313" key="4">
    <source>
        <dbReference type="Proteomes" id="UP000594454"/>
    </source>
</evidence>
<feature type="region of interest" description="Disordered" evidence="2">
    <location>
        <begin position="96"/>
        <end position="137"/>
    </location>
</feature>
<sequence>MQCNAKIQTGTTVINSKPSPKSIEAKNLAKFLKIESVASSNQNQSKLLTEPSKQCVDILVVYLLLILYNTKFEMDRKTLFKSNIIGNTAMRKNRVAKANSDRNLKRKELFSRGRDIKMSPEQEPKSTLPASSKKGSKKVEEIIQKEQAHKARFQAYMEEKRKRLEREKGLKKPPFISAVGGSSVHNASQKPFEFAAPKAIKGRQPTSKSSFNDKKQDTAQKTKILPVRATRSAKTRVESQVNQRNTTRPRNLRINKKNDLKTDLPRDDLISKETPLMKDKVFVFNSVGTVLTSTARKHSVEKATEVEILNDFENALSPIDGIAPLETSVCAEEENKLQEQHIPHPTVSSAADSPKTSLDQHKTPPKQANEENDNFYVSPFVTTSRGKGSAKKEHRNRESVYKLELNQSIEEPLEVRRRREAVRYFRKILSDEINRLSGLCKEWETYRDENADMYEEHCTDLINTANGQTKLLITGKLKQFEKLIDDCEKYVNNSFGDKLTAQQNVSPEDLEGFWNYVKIQVENVDRRFNNLIAWRNNNWVDPEEKPKIKKNLLAKSMKPKKVKQKMKPAEEVRSLIRKLHRECLKNKVNNKGCDQDIIFVSRRSQNGIKDNMVTPTKPIAPVAPRIIKTPYRVSAAFKENRTPNVITPAHRRLSMLKKARGSGSGSKFTRRLSETPKSTTSLRKSILKSESKSTRKKSVLFSEQIQYKSPERSNSNFGSYRSANGYEVDDFDVQLANESDESLRVMELRTRKVLMRDDISDFL</sequence>
<dbReference type="AlphaFoldDB" id="A0A7R8UJC5"/>
<reference evidence="3 4" key="1">
    <citation type="submission" date="2020-11" db="EMBL/GenBank/DDBJ databases">
        <authorList>
            <person name="Wallbank WR R."/>
            <person name="Pardo Diaz C."/>
            <person name="Kozak K."/>
            <person name="Martin S."/>
            <person name="Jiggins C."/>
            <person name="Moest M."/>
            <person name="Warren A I."/>
            <person name="Generalovic N T."/>
            <person name="Byers J.R.P. K."/>
            <person name="Montejo-Kovacevich G."/>
            <person name="Yen C E."/>
        </authorList>
    </citation>
    <scope>NUCLEOTIDE SEQUENCE [LARGE SCALE GENOMIC DNA]</scope>
</reference>
<evidence type="ECO:0000313" key="3">
    <source>
        <dbReference type="EMBL" id="CAD7081928.1"/>
    </source>
</evidence>
<evidence type="ECO:0008006" key="5">
    <source>
        <dbReference type="Google" id="ProtNLM"/>
    </source>
</evidence>
<feature type="compositionally biased region" description="Polar residues" evidence="2">
    <location>
        <begin position="346"/>
        <end position="357"/>
    </location>
</feature>
<comment type="similarity">
    <text evidence="1">Belongs to the SAPAP family.</text>
</comment>
<feature type="region of interest" description="Disordered" evidence="2">
    <location>
        <begin position="199"/>
        <end position="221"/>
    </location>
</feature>
<keyword evidence="4" id="KW-1185">Reference proteome</keyword>
<accession>A0A7R8UJC5</accession>
<dbReference type="PANTHER" id="PTHR12353:SF1">
    <property type="entry name" value="DISKS LARGE-ASSOCIATED PROTEIN 5"/>
    <property type="match status" value="1"/>
</dbReference>
<proteinExistence type="inferred from homology"/>
<dbReference type="EMBL" id="LR899010">
    <property type="protein sequence ID" value="CAD7081928.1"/>
    <property type="molecule type" value="Genomic_DNA"/>
</dbReference>